<dbReference type="EMBL" id="APNK01000042">
    <property type="protein sequence ID" value="KEZ76025.1"/>
    <property type="molecule type" value="Genomic_DNA"/>
</dbReference>
<feature type="domain" description="HTH marR-type" evidence="1">
    <location>
        <begin position="2"/>
        <end position="107"/>
    </location>
</feature>
<evidence type="ECO:0000313" key="3">
    <source>
        <dbReference type="Proteomes" id="UP000028302"/>
    </source>
</evidence>
<dbReference type="SMART" id="SM00347">
    <property type="entry name" value="HTH_MARR"/>
    <property type="match status" value="1"/>
</dbReference>
<dbReference type="OrthoDB" id="9814826at2"/>
<dbReference type="PANTHER" id="PTHR33169">
    <property type="entry name" value="PADR-FAMILY TRANSCRIPTIONAL REGULATOR"/>
    <property type="match status" value="1"/>
</dbReference>
<evidence type="ECO:0000313" key="2">
    <source>
        <dbReference type="EMBL" id="KEZ76025.1"/>
    </source>
</evidence>
<keyword evidence="3" id="KW-1185">Reference proteome</keyword>
<dbReference type="RefSeq" id="WP_051883717.1">
    <property type="nucleotide sequence ID" value="NZ_APNK01000042.1"/>
</dbReference>
<gene>
    <name evidence="2" type="ORF">C41B8_17054</name>
</gene>
<dbReference type="PANTHER" id="PTHR33169:SF14">
    <property type="entry name" value="TRANSCRIPTIONAL REGULATOR RV3488"/>
    <property type="match status" value="1"/>
</dbReference>
<dbReference type="Pfam" id="PF03551">
    <property type="entry name" value="PadR"/>
    <property type="match status" value="1"/>
</dbReference>
<name>A0A084IH41_SALHC</name>
<dbReference type="InterPro" id="IPR052509">
    <property type="entry name" value="Metal_resp_DNA-bind_regulator"/>
</dbReference>
<dbReference type="InterPro" id="IPR036388">
    <property type="entry name" value="WH-like_DNA-bd_sf"/>
</dbReference>
<protein>
    <submittedName>
        <fullName evidence="2">PadR-like family transcriptional regulator</fullName>
    </submittedName>
</protein>
<dbReference type="STRING" id="1304275.C41B8_17054"/>
<dbReference type="InterPro" id="IPR036390">
    <property type="entry name" value="WH_DNA-bd_sf"/>
</dbReference>
<dbReference type="InterPro" id="IPR005149">
    <property type="entry name" value="Tscrpt_reg_PadR_N"/>
</dbReference>
<dbReference type="InterPro" id="IPR000835">
    <property type="entry name" value="HTH_MarR-typ"/>
</dbReference>
<dbReference type="Gene3D" id="1.10.10.10">
    <property type="entry name" value="Winged helix-like DNA-binding domain superfamily/Winged helix DNA-binding domain"/>
    <property type="match status" value="1"/>
</dbReference>
<evidence type="ECO:0000259" key="1">
    <source>
        <dbReference type="SMART" id="SM00347"/>
    </source>
</evidence>
<dbReference type="Proteomes" id="UP000028302">
    <property type="component" value="Unassembled WGS sequence"/>
</dbReference>
<proteinExistence type="predicted"/>
<dbReference type="eggNOG" id="COG1695">
    <property type="taxonomic scope" value="Bacteria"/>
</dbReference>
<dbReference type="PATRIC" id="fig|1304275.5.peg.3491"/>
<sequence length="114" mass="12824">MLVLRQFFLGFIKIHILHHAAQQPVYGQALIAELQHHGYEISPGTLYPILHGLEKAGYLTREDRVIAGRRRKYYTATESGAEALAEAREKIRELVDEVVDGQGPEDIESRSDPG</sequence>
<comment type="caution">
    <text evidence="2">The sequence shown here is derived from an EMBL/GenBank/DDBJ whole genome shotgun (WGS) entry which is preliminary data.</text>
</comment>
<reference evidence="2 3" key="1">
    <citation type="submission" date="2013-03" db="EMBL/GenBank/DDBJ databases">
        <title>Salinisphaera hydrothermalis C41B8 Genome Sequencing.</title>
        <authorList>
            <person name="Li C."/>
            <person name="Lai Q."/>
            <person name="Shao Z."/>
        </authorList>
    </citation>
    <scope>NUCLEOTIDE SEQUENCE [LARGE SCALE GENOMIC DNA]</scope>
    <source>
        <strain evidence="2 3">C41B8</strain>
    </source>
</reference>
<dbReference type="AlphaFoldDB" id="A0A084IH41"/>
<dbReference type="SUPFAM" id="SSF46785">
    <property type="entry name" value="Winged helix' DNA-binding domain"/>
    <property type="match status" value="1"/>
</dbReference>
<accession>A0A084IH41</accession>
<organism evidence="2 3">
    <name type="scientific">Salinisphaera hydrothermalis (strain C41B8)</name>
    <dbReference type="NCBI Taxonomy" id="1304275"/>
    <lineage>
        <taxon>Bacteria</taxon>
        <taxon>Pseudomonadati</taxon>
        <taxon>Pseudomonadota</taxon>
        <taxon>Gammaproteobacteria</taxon>
        <taxon>Salinisphaerales</taxon>
        <taxon>Salinisphaeraceae</taxon>
        <taxon>Salinisphaera</taxon>
    </lineage>
</organism>
<dbReference type="GO" id="GO:0003700">
    <property type="term" value="F:DNA-binding transcription factor activity"/>
    <property type="evidence" value="ECO:0007669"/>
    <property type="project" value="InterPro"/>
</dbReference>